<gene>
    <name evidence="4" type="ORF">CANTEDRAFT_111583</name>
</gene>
<feature type="compositionally biased region" description="Basic and acidic residues" evidence="1">
    <location>
        <begin position="617"/>
        <end position="631"/>
    </location>
</feature>
<evidence type="ECO:0000313" key="5">
    <source>
        <dbReference type="Proteomes" id="UP000000707"/>
    </source>
</evidence>
<dbReference type="GO" id="GO:0016287">
    <property type="term" value="F:glycerone-phosphate O-acyltransferase activity"/>
    <property type="evidence" value="ECO:0007669"/>
    <property type="project" value="TreeGrafter"/>
</dbReference>
<dbReference type="Pfam" id="PF01553">
    <property type="entry name" value="Acyltransferase"/>
    <property type="match status" value="1"/>
</dbReference>
<feature type="transmembrane region" description="Helical" evidence="2">
    <location>
        <begin position="412"/>
        <end position="434"/>
    </location>
</feature>
<reference evidence="4 5" key="1">
    <citation type="journal article" date="2011" name="Proc. Natl. Acad. Sci. U.S.A.">
        <title>Comparative genomics of xylose-fermenting fungi for enhanced biofuel production.</title>
        <authorList>
            <person name="Wohlbach D.J."/>
            <person name="Kuo A."/>
            <person name="Sato T.K."/>
            <person name="Potts K.M."/>
            <person name="Salamov A.A."/>
            <person name="LaButti K.M."/>
            <person name="Sun H."/>
            <person name="Clum A."/>
            <person name="Pangilinan J.L."/>
            <person name="Lindquist E.A."/>
            <person name="Lucas S."/>
            <person name="Lapidus A."/>
            <person name="Jin M."/>
            <person name="Gunawan C."/>
            <person name="Balan V."/>
            <person name="Dale B.E."/>
            <person name="Jeffries T.W."/>
            <person name="Zinkel R."/>
            <person name="Barry K.W."/>
            <person name="Grigoriev I.V."/>
            <person name="Gasch A.P."/>
        </authorList>
    </citation>
    <scope>NUCLEOTIDE SEQUENCE [LARGE SCALE GENOMIC DNA]</scope>
    <source>
        <strain evidence="5">ATCC 10573 / BCRC 21748 / CBS 615 / JCM 9827 / NBRC 10315 / NRRL Y-1498 / VKM Y-70</strain>
    </source>
</reference>
<evidence type="ECO:0000256" key="2">
    <source>
        <dbReference type="SAM" id="Phobius"/>
    </source>
</evidence>
<dbReference type="HOGENOM" id="CLU_007860_1_1_1"/>
<dbReference type="GeneID" id="18246297"/>
<feature type="transmembrane region" description="Helical" evidence="2">
    <location>
        <begin position="498"/>
        <end position="520"/>
    </location>
</feature>
<keyword evidence="2" id="KW-1133">Transmembrane helix</keyword>
<feature type="transmembrane region" description="Helical" evidence="2">
    <location>
        <begin position="7"/>
        <end position="31"/>
    </location>
</feature>
<feature type="region of interest" description="Disordered" evidence="1">
    <location>
        <begin position="606"/>
        <end position="645"/>
    </location>
</feature>
<dbReference type="InterPro" id="IPR002123">
    <property type="entry name" value="Plipid/glycerol_acylTrfase"/>
</dbReference>
<dbReference type="GO" id="GO:0008654">
    <property type="term" value="P:phospholipid biosynthetic process"/>
    <property type="evidence" value="ECO:0007669"/>
    <property type="project" value="TreeGrafter"/>
</dbReference>
<dbReference type="KEGG" id="cten:18246297"/>
<evidence type="ECO:0000259" key="3">
    <source>
        <dbReference type="SMART" id="SM00563"/>
    </source>
</evidence>
<dbReference type="SMART" id="SM00563">
    <property type="entry name" value="PlsC"/>
    <property type="match status" value="1"/>
</dbReference>
<evidence type="ECO:0000313" key="4">
    <source>
        <dbReference type="EMBL" id="EGV60348.1"/>
    </source>
</evidence>
<dbReference type="RefSeq" id="XP_006689562.1">
    <property type="nucleotide sequence ID" value="XM_006689499.1"/>
</dbReference>
<dbReference type="GO" id="GO:0004366">
    <property type="term" value="F:glycerol-3-phosphate O-acyltransferase activity"/>
    <property type="evidence" value="ECO:0007669"/>
    <property type="project" value="TreeGrafter"/>
</dbReference>
<dbReference type="Proteomes" id="UP000000707">
    <property type="component" value="Unassembled WGS sequence"/>
</dbReference>
<feature type="compositionally biased region" description="Basic residues" evidence="1">
    <location>
        <begin position="633"/>
        <end position="645"/>
    </location>
</feature>
<evidence type="ECO:0000256" key="1">
    <source>
        <dbReference type="SAM" id="MobiDB-lite"/>
    </source>
</evidence>
<dbReference type="PANTHER" id="PTHR31605">
    <property type="entry name" value="GLYCEROL-3-PHOSPHATE O-ACYLTRANSFERASE 1"/>
    <property type="match status" value="1"/>
</dbReference>
<dbReference type="SUPFAM" id="SSF69593">
    <property type="entry name" value="Glycerol-3-phosphate (1)-acyltransferase"/>
    <property type="match status" value="2"/>
</dbReference>
<keyword evidence="2" id="KW-0812">Transmembrane</keyword>
<keyword evidence="5" id="KW-1185">Reference proteome</keyword>
<dbReference type="CDD" id="cd07992">
    <property type="entry name" value="LPLAT_AAK14816-like"/>
    <property type="match status" value="1"/>
</dbReference>
<sequence>MSIGNQLYLIVHAIVYDLVVVFCQSIIHTFFKDIRVRGSFNIPKKGPIIFVIAPHHNQFLDGSVVAAKIKEYGDRRVSFLVAGKSYRDPFIGLLSRLTSAIPVERAQDLMKTAKGKIYLGDQDNIIIGEGTKFTKDCQVKGLIGLPNSKGNFQIVKIVSDTEVEIKGDYKDKRESLTKIRYDMLRAGSRYKTAPHVDNHVLFQKVFDFLNSGKAMGLFPEGGSHDRSDLLPLKPGVAIMALGAISQCKDPDGVINIIPMGLNYFHAHRFRSRAVIEFGKPLQITKEDGEKYLKDQRKTINDLLNTITFKLKEVTVTCDDFETLVTLQAVRRLFTTGQREQIPLPMVVEMNRRLIRGYELHKDEPDVIEMKKLVMEYNKQLMLLGLHDHQVDSLTASNKLHTAIVFLGRLFKVFLFFGLSMPGIFLFSPVFITAIRISKKKQKEALAGSVVKIEAKDVLGTWKVLVALVLAPSLYVFYSICGTVLILKLDVIPWLNSSWKYKALVFLFCYFWSVLTTYASLRIGEIGVDYYKSLKPLFYSLVSENKDLIQIDELKNQRQFLSQKVTDFCDRYGRVIFKDYQEFYDLYNENDIDVNIANVKIFSDQVSEHSSSGDEEEKETHRNEEIRNEATRNKISKMMKKKSKQS</sequence>
<feature type="domain" description="Phospholipid/glycerol acyltransferase" evidence="3">
    <location>
        <begin position="50"/>
        <end position="264"/>
    </location>
</feature>
<name>G3BDP1_CANTC</name>
<protein>
    <recommendedName>
        <fullName evidence="3">Phospholipid/glycerol acyltransferase domain-containing protein</fullName>
    </recommendedName>
</protein>
<dbReference type="PANTHER" id="PTHR31605:SF2">
    <property type="entry name" value="GLYCEROL-3-PHOSPHATE O-ACYLTRANSFERASE 2"/>
    <property type="match status" value="1"/>
</dbReference>
<proteinExistence type="predicted"/>
<keyword evidence="2" id="KW-0472">Membrane</keyword>
<dbReference type="AlphaFoldDB" id="G3BDP1"/>
<feature type="transmembrane region" description="Helical" evidence="2">
    <location>
        <begin position="463"/>
        <end position="486"/>
    </location>
</feature>
<accession>G3BDP1</accession>
<dbReference type="EMBL" id="GL996528">
    <property type="protein sequence ID" value="EGV60348.1"/>
    <property type="molecule type" value="Genomic_DNA"/>
</dbReference>
<dbReference type="OrthoDB" id="2427554at2759"/>
<dbReference type="eggNOG" id="ENOG502QQ2N">
    <property type="taxonomic scope" value="Eukaryota"/>
</dbReference>
<dbReference type="STRING" id="590646.G3BDP1"/>
<dbReference type="InterPro" id="IPR052744">
    <property type="entry name" value="GPAT/DAPAT"/>
</dbReference>
<organism evidence="5">
    <name type="scientific">Candida tenuis (strain ATCC 10573 / BCRC 21748 / CBS 615 / JCM 9827 / NBRC 10315 / NRRL Y-1498 / VKM Y-70)</name>
    <name type="common">Yeast</name>
    <name type="synonym">Yamadazyma tenuis</name>
    <dbReference type="NCBI Taxonomy" id="590646"/>
    <lineage>
        <taxon>Eukaryota</taxon>
        <taxon>Fungi</taxon>
        <taxon>Dikarya</taxon>
        <taxon>Ascomycota</taxon>
        <taxon>Saccharomycotina</taxon>
        <taxon>Pichiomycetes</taxon>
        <taxon>Debaryomycetaceae</taxon>
        <taxon>Yamadazyma</taxon>
    </lineage>
</organism>